<sequence length="179" mass="19886">MEVIAQDAGYSRAALYRQFPNRESLDAALIQRTTQRHMMRLLEGRDSMDPIETVVEILVIVATELAHDPLLRTISEAADEGTVAQMLANSATVSRLAEPTIEAILRQDDGERFRSGIRPQDLTQFLTTTALSLLLGIVPDSENADVARDYIETFILPAFINDPPQPRVVFPLRVDNDPG</sequence>
<dbReference type="PROSITE" id="PS50977">
    <property type="entry name" value="HTH_TETR_2"/>
    <property type="match status" value="1"/>
</dbReference>
<dbReference type="RefSeq" id="WP_240261313.1">
    <property type="nucleotide sequence ID" value="NZ_CP092488.2"/>
</dbReference>
<keyword evidence="5" id="KW-1185">Reference proteome</keyword>
<dbReference type="SUPFAM" id="SSF46689">
    <property type="entry name" value="Homeodomain-like"/>
    <property type="match status" value="1"/>
</dbReference>
<keyword evidence="1 2" id="KW-0238">DNA-binding</keyword>
<dbReference type="Proteomes" id="UP001055336">
    <property type="component" value="Chromosome"/>
</dbReference>
<organism evidence="4 5">
    <name type="scientific">Mycobacterium paraterrae</name>
    <dbReference type="NCBI Taxonomy" id="577492"/>
    <lineage>
        <taxon>Bacteria</taxon>
        <taxon>Bacillati</taxon>
        <taxon>Actinomycetota</taxon>
        <taxon>Actinomycetes</taxon>
        <taxon>Mycobacteriales</taxon>
        <taxon>Mycobacteriaceae</taxon>
        <taxon>Mycobacterium</taxon>
    </lineage>
</organism>
<evidence type="ECO:0000313" key="4">
    <source>
        <dbReference type="EMBL" id="UMB69582.1"/>
    </source>
</evidence>
<proteinExistence type="predicted"/>
<evidence type="ECO:0000313" key="5">
    <source>
        <dbReference type="Proteomes" id="UP001055336"/>
    </source>
</evidence>
<evidence type="ECO:0000256" key="2">
    <source>
        <dbReference type="PROSITE-ProRule" id="PRU00335"/>
    </source>
</evidence>
<dbReference type="Gene3D" id="1.10.357.10">
    <property type="entry name" value="Tetracycline Repressor, domain 2"/>
    <property type="match status" value="1"/>
</dbReference>
<gene>
    <name evidence="4" type="ORF">MKK62_25155</name>
</gene>
<dbReference type="InterPro" id="IPR001647">
    <property type="entry name" value="HTH_TetR"/>
</dbReference>
<feature type="domain" description="HTH tetR-type" evidence="3">
    <location>
        <begin position="1"/>
        <end position="37"/>
    </location>
</feature>
<evidence type="ECO:0000259" key="3">
    <source>
        <dbReference type="PROSITE" id="PS50977"/>
    </source>
</evidence>
<accession>A0ABY3VJL8</accession>
<name>A0ABY3VJL8_9MYCO</name>
<evidence type="ECO:0000256" key="1">
    <source>
        <dbReference type="ARBA" id="ARBA00023125"/>
    </source>
</evidence>
<dbReference type="EMBL" id="CP092488">
    <property type="protein sequence ID" value="UMB69582.1"/>
    <property type="molecule type" value="Genomic_DNA"/>
</dbReference>
<protein>
    <submittedName>
        <fullName evidence="4">TetR/AcrR family transcriptional regulator</fullName>
    </submittedName>
</protein>
<reference evidence="4" key="1">
    <citation type="submission" date="2022-08" db="EMBL/GenBank/DDBJ databases">
        <title>Whole genome sequencing of non-tuberculosis mycobacteria type-strains.</title>
        <authorList>
            <person name="Igarashi Y."/>
            <person name="Osugi A."/>
            <person name="Mitarai S."/>
        </authorList>
    </citation>
    <scope>NUCLEOTIDE SEQUENCE</scope>
    <source>
        <strain evidence="4">DSM 45127</strain>
    </source>
</reference>
<comment type="caution">
    <text evidence="2">Lacks conserved residue(s) required for the propagation of feature annotation.</text>
</comment>
<dbReference type="InterPro" id="IPR009057">
    <property type="entry name" value="Homeodomain-like_sf"/>
</dbReference>